<dbReference type="PANTHER" id="PTHR38605">
    <property type="entry name" value="ATPASE-RELATED"/>
    <property type="match status" value="1"/>
</dbReference>
<dbReference type="EMBL" id="QZEI01000037">
    <property type="protein sequence ID" value="RLV59324.1"/>
    <property type="molecule type" value="Genomic_DNA"/>
</dbReference>
<dbReference type="PANTHER" id="PTHR38605:SF1">
    <property type="entry name" value="ATPASE"/>
    <property type="match status" value="1"/>
</dbReference>
<dbReference type="AlphaFoldDB" id="A0A3L8PVH5"/>
<dbReference type="RefSeq" id="WP_121839354.1">
    <property type="nucleotide sequence ID" value="NZ_ML014786.1"/>
</dbReference>
<accession>A0A3L8PVH5</accession>
<dbReference type="PIRSF" id="PIRSF019381">
    <property type="entry name" value="YcjX"/>
    <property type="match status" value="1"/>
</dbReference>
<dbReference type="Proteomes" id="UP000281474">
    <property type="component" value="Unassembled WGS sequence"/>
</dbReference>
<dbReference type="OrthoDB" id="9777645at2"/>
<proteinExistence type="predicted"/>
<reference evidence="1 2" key="1">
    <citation type="submission" date="2018-09" db="EMBL/GenBank/DDBJ databases">
        <title>Phylogeny of the Shewanellaceae, and recommendation for two new genera, Pseudoshewanella and Parashewanella.</title>
        <authorList>
            <person name="Wang G."/>
        </authorList>
    </citation>
    <scope>NUCLEOTIDE SEQUENCE [LARGE SCALE GENOMIC DNA]</scope>
    <source>
        <strain evidence="1 2">C51</strain>
    </source>
</reference>
<gene>
    <name evidence="1" type="ORF">D5018_12580</name>
</gene>
<dbReference type="InterPro" id="IPR027417">
    <property type="entry name" value="P-loop_NTPase"/>
</dbReference>
<evidence type="ECO:0000313" key="2">
    <source>
        <dbReference type="Proteomes" id="UP000281474"/>
    </source>
</evidence>
<keyword evidence="2" id="KW-1185">Reference proteome</keyword>
<protein>
    <submittedName>
        <fullName evidence="1">YcjX family protein</fullName>
    </submittedName>
</protein>
<dbReference type="InterPro" id="IPR007413">
    <property type="entry name" value="YcjX-like"/>
</dbReference>
<dbReference type="SUPFAM" id="SSF52540">
    <property type="entry name" value="P-loop containing nucleoside triphosphate hydrolases"/>
    <property type="match status" value="1"/>
</dbReference>
<evidence type="ECO:0000313" key="1">
    <source>
        <dbReference type="EMBL" id="RLV59324.1"/>
    </source>
</evidence>
<name>A0A3L8PVH5_9GAMM</name>
<sequence length="481" mass="55073">MSLFSKQFNKVKSKTESVINRSADRHIRLAITGLSGAGKTAFITGLVHQLLFSATKTKDSNLPLWHVAREKRLLGVVREQQPDLAIPSFAHNAAMAQLSSELPRWPESTRNISELRLAIHFRPQSGVRGKLFDKSKLLLDIIDYPGEWLLDLPLLKLNFVEWCIEQQSRIAILSQQTGYKTFIEEMQKLDFASEMDLLVLERVAKQYQNLLTTSVNENGYYQAQPGRMLLPGDLEGSPLLTWFPLIHLSKPELEALSSRAEDNSYFSILKQRYKAYLDEVVKPFYRDHFRHFDRQVVLVDCLSALNHGQTQFTDMTQALSGVLNSFQFGQTNWLNRLFAPKIDKLLFVASKCDQITRDQQSNLLYLLNDMLSETQQLASIKGCDVETMAISAIKVTRHGLVKHQDQEVEVVEGRVDETSDVLRIFPGEVPRTLPQADFWQKQGFQFNNFQPPISFANAQKLQLEHIRLDHLLQYLLGDKLD</sequence>
<organism evidence="1 2">
    <name type="scientific">Parashewanella curva</name>
    <dbReference type="NCBI Taxonomy" id="2338552"/>
    <lineage>
        <taxon>Bacteria</taxon>
        <taxon>Pseudomonadati</taxon>
        <taxon>Pseudomonadota</taxon>
        <taxon>Gammaproteobacteria</taxon>
        <taxon>Alteromonadales</taxon>
        <taxon>Shewanellaceae</taxon>
        <taxon>Parashewanella</taxon>
    </lineage>
</organism>
<dbReference type="Pfam" id="PF04317">
    <property type="entry name" value="DUF463"/>
    <property type="match status" value="1"/>
</dbReference>
<comment type="caution">
    <text evidence="1">The sequence shown here is derived from an EMBL/GenBank/DDBJ whole genome shotgun (WGS) entry which is preliminary data.</text>
</comment>